<sequence>MIIWLTGQPGSGKTTLSNRLLQHLDKSFQIDGDNLREICDNFDYNLEGRKKNIENAITISKYLDYNNYNVLISLVAPYRYMREELKKTNNVLEVYLHTDEIRGREKYFSTLYEPPLTNYIDLDTGKLSIEECVTKILEKIIK</sequence>
<name>A0A5J6VMA7_9VIRU</name>
<evidence type="ECO:0000313" key="3">
    <source>
        <dbReference type="EMBL" id="QFG74747.1"/>
    </source>
</evidence>
<keyword evidence="3" id="KW-0418">Kinase</keyword>
<protein>
    <submittedName>
        <fullName evidence="3">Adenylylsulfate kinase</fullName>
    </submittedName>
</protein>
<dbReference type="GO" id="GO:0016301">
    <property type="term" value="F:kinase activity"/>
    <property type="evidence" value="ECO:0007669"/>
    <property type="project" value="UniProtKB-KW"/>
</dbReference>
<accession>A0A5J6VMA7</accession>
<organism evidence="3">
    <name type="scientific">Megaviridae environmental sample</name>
    <dbReference type="NCBI Taxonomy" id="1737588"/>
    <lineage>
        <taxon>Viruses</taxon>
        <taxon>Varidnaviria</taxon>
        <taxon>Bamfordvirae</taxon>
        <taxon>Nucleocytoviricota</taxon>
        <taxon>Megaviricetes</taxon>
        <taxon>Imitervirales</taxon>
        <taxon>Mimiviridae</taxon>
        <taxon>environmental samples</taxon>
    </lineage>
</organism>
<dbReference type="SUPFAM" id="SSF52540">
    <property type="entry name" value="P-loop containing nucleoside triphosphate hydrolases"/>
    <property type="match status" value="1"/>
</dbReference>
<reference evidence="3" key="1">
    <citation type="journal article" date="2019" name="Philos. Trans. R. Soc. Lond., B, Biol. Sci.">
        <title>Targeted metagenomic recovery of four divergent viruses reveals shared and distinctive characteristics of giant viruses of marine eukaryotes.</title>
        <authorList>
            <person name="Needham D.M."/>
            <person name="Poirier C."/>
            <person name="Hehenberger E."/>
            <person name="Jimenez V."/>
            <person name="Swalwell J.E."/>
            <person name="Santoro A.E."/>
            <person name="Worden A.Z."/>
        </authorList>
    </citation>
    <scope>NUCLEOTIDE SEQUENCE</scope>
    <source>
        <strain evidence="3">MPacV-611</strain>
    </source>
</reference>
<dbReference type="InterPro" id="IPR050512">
    <property type="entry name" value="Sulf_AdTrans/APS_kinase"/>
</dbReference>
<dbReference type="GO" id="GO:0004781">
    <property type="term" value="F:sulfate adenylyltransferase (ATP) activity"/>
    <property type="evidence" value="ECO:0007669"/>
    <property type="project" value="TreeGrafter"/>
</dbReference>
<dbReference type="GO" id="GO:0019379">
    <property type="term" value="P:sulfate assimilation, phosphoadenylyl sulfate reduction by phosphoadenylyl-sulfate reductase (thioredoxin)"/>
    <property type="evidence" value="ECO:0007669"/>
    <property type="project" value="TreeGrafter"/>
</dbReference>
<dbReference type="GO" id="GO:0010134">
    <property type="term" value="P:sulfate assimilation via adenylyl sulfate reduction"/>
    <property type="evidence" value="ECO:0007669"/>
    <property type="project" value="TreeGrafter"/>
</dbReference>
<dbReference type="Gene3D" id="3.40.50.300">
    <property type="entry name" value="P-loop containing nucleotide triphosphate hydrolases"/>
    <property type="match status" value="1"/>
</dbReference>
<dbReference type="EMBL" id="MN448290">
    <property type="protein sequence ID" value="QFG74747.1"/>
    <property type="molecule type" value="Genomic_DNA"/>
</dbReference>
<dbReference type="PANTHER" id="PTHR42700:SF1">
    <property type="entry name" value="SULFATE ADENYLYLTRANSFERASE"/>
    <property type="match status" value="1"/>
</dbReference>
<dbReference type="InterPro" id="IPR059117">
    <property type="entry name" value="APS_kinase_dom"/>
</dbReference>
<evidence type="ECO:0000259" key="2">
    <source>
        <dbReference type="Pfam" id="PF01583"/>
    </source>
</evidence>
<feature type="domain" description="APS kinase" evidence="2">
    <location>
        <begin position="2"/>
        <end position="113"/>
    </location>
</feature>
<dbReference type="Pfam" id="PF01583">
    <property type="entry name" value="APS_kinase"/>
    <property type="match status" value="1"/>
</dbReference>
<proteinExistence type="predicted"/>
<dbReference type="InterPro" id="IPR027417">
    <property type="entry name" value="P-loop_NTPase"/>
</dbReference>
<dbReference type="PANTHER" id="PTHR42700">
    <property type="entry name" value="SULFATE ADENYLYLTRANSFERASE"/>
    <property type="match status" value="1"/>
</dbReference>
<keyword evidence="1" id="KW-0808">Transferase</keyword>
<evidence type="ECO:0000256" key="1">
    <source>
        <dbReference type="ARBA" id="ARBA00022679"/>
    </source>
</evidence>